<dbReference type="PANTHER" id="PTHR23130">
    <property type="entry name" value="CYTOCHROME B561 AND DOMON DOMAIN-CONTAINING PROTEIN"/>
    <property type="match status" value="1"/>
</dbReference>
<feature type="compositionally biased region" description="Low complexity" evidence="5">
    <location>
        <begin position="270"/>
        <end position="291"/>
    </location>
</feature>
<proteinExistence type="predicted"/>
<dbReference type="InterPro" id="IPR045265">
    <property type="entry name" value="AIR12_DOMON"/>
</dbReference>
<comment type="caution">
    <text evidence="7">The sequence shown here is derived from an EMBL/GenBank/DDBJ whole genome shotgun (WGS) entry which is preliminary data.</text>
</comment>
<keyword evidence="8" id="KW-1185">Reference proteome</keyword>
<dbReference type="OrthoDB" id="2419613at2759"/>
<dbReference type="EMBL" id="JACEFO010001901">
    <property type="protein sequence ID" value="KAF8694914.1"/>
    <property type="molecule type" value="Genomic_DNA"/>
</dbReference>
<dbReference type="CDD" id="cd09629">
    <property type="entry name" value="DOMON_CIL1_like"/>
    <property type="match status" value="1"/>
</dbReference>
<evidence type="ECO:0000256" key="4">
    <source>
        <dbReference type="ARBA" id="ARBA00023136"/>
    </source>
</evidence>
<dbReference type="AlphaFoldDB" id="A0A835EKY9"/>
<comment type="subcellular location">
    <subcellularLocation>
        <location evidence="1">Membrane</location>
    </subcellularLocation>
</comment>
<keyword evidence="2" id="KW-0813">Transport</keyword>
<gene>
    <name evidence="7" type="ORF">HU200_038017</name>
</gene>
<keyword evidence="4" id="KW-0472">Membrane</keyword>
<evidence type="ECO:0000256" key="2">
    <source>
        <dbReference type="ARBA" id="ARBA00022448"/>
    </source>
</evidence>
<evidence type="ECO:0000313" key="8">
    <source>
        <dbReference type="Proteomes" id="UP000636709"/>
    </source>
</evidence>
<name>A0A835EKY9_9POAL</name>
<reference evidence="7" key="1">
    <citation type="submission" date="2020-07" db="EMBL/GenBank/DDBJ databases">
        <title>Genome sequence and genetic diversity analysis of an under-domesticated orphan crop, white fonio (Digitaria exilis).</title>
        <authorList>
            <person name="Bennetzen J.L."/>
            <person name="Chen S."/>
            <person name="Ma X."/>
            <person name="Wang X."/>
            <person name="Yssel A.E.J."/>
            <person name="Chaluvadi S.R."/>
            <person name="Johnson M."/>
            <person name="Gangashetty P."/>
            <person name="Hamidou F."/>
            <person name="Sanogo M.D."/>
            <person name="Zwaenepoel A."/>
            <person name="Wallace J."/>
            <person name="Van De Peer Y."/>
            <person name="Van Deynze A."/>
        </authorList>
    </citation>
    <scope>NUCLEOTIDE SEQUENCE</scope>
    <source>
        <tissue evidence="7">Leaves</tissue>
    </source>
</reference>
<feature type="domain" description="DOMON" evidence="6">
    <location>
        <begin position="105"/>
        <end position="224"/>
    </location>
</feature>
<organism evidence="7 8">
    <name type="scientific">Digitaria exilis</name>
    <dbReference type="NCBI Taxonomy" id="1010633"/>
    <lineage>
        <taxon>Eukaryota</taxon>
        <taxon>Viridiplantae</taxon>
        <taxon>Streptophyta</taxon>
        <taxon>Embryophyta</taxon>
        <taxon>Tracheophyta</taxon>
        <taxon>Spermatophyta</taxon>
        <taxon>Magnoliopsida</taxon>
        <taxon>Liliopsida</taxon>
        <taxon>Poales</taxon>
        <taxon>Poaceae</taxon>
        <taxon>PACMAD clade</taxon>
        <taxon>Panicoideae</taxon>
        <taxon>Panicodae</taxon>
        <taxon>Paniceae</taxon>
        <taxon>Anthephorinae</taxon>
        <taxon>Digitaria</taxon>
    </lineage>
</organism>
<dbReference type="Proteomes" id="UP000636709">
    <property type="component" value="Unassembled WGS sequence"/>
</dbReference>
<evidence type="ECO:0000313" key="7">
    <source>
        <dbReference type="EMBL" id="KAF8694914.1"/>
    </source>
</evidence>
<evidence type="ECO:0000256" key="5">
    <source>
        <dbReference type="SAM" id="MobiDB-lite"/>
    </source>
</evidence>
<dbReference type="InterPro" id="IPR005018">
    <property type="entry name" value="DOMON_domain"/>
</dbReference>
<dbReference type="GO" id="GO:0016020">
    <property type="term" value="C:membrane"/>
    <property type="evidence" value="ECO:0007669"/>
    <property type="project" value="UniProtKB-SubCell"/>
</dbReference>
<evidence type="ECO:0000256" key="1">
    <source>
        <dbReference type="ARBA" id="ARBA00004370"/>
    </source>
</evidence>
<evidence type="ECO:0000259" key="6">
    <source>
        <dbReference type="PROSITE" id="PS50836"/>
    </source>
</evidence>
<accession>A0A835EKY9</accession>
<feature type="region of interest" description="Disordered" evidence="5">
    <location>
        <begin position="253"/>
        <end position="291"/>
    </location>
</feature>
<dbReference type="PANTHER" id="PTHR23130:SF192">
    <property type="entry name" value="OS09G0501100 PROTEIN"/>
    <property type="match status" value="1"/>
</dbReference>
<protein>
    <recommendedName>
        <fullName evidence="6">DOMON domain-containing protein</fullName>
    </recommendedName>
</protein>
<dbReference type="Pfam" id="PF04526">
    <property type="entry name" value="DUF568"/>
    <property type="match status" value="1"/>
</dbReference>
<keyword evidence="3" id="KW-0732">Signal</keyword>
<evidence type="ECO:0000256" key="3">
    <source>
        <dbReference type="ARBA" id="ARBA00022729"/>
    </source>
</evidence>
<sequence length="314" mass="31792">MADPSTTTARYINPRSHTPLLFPRTKTSIASPDHGLLGSSTPFEMAMFFATTQRHHGAAASLLLPAVVLLLATNLAAAAAAAGSCADDNLPSNRTYAHCAALGPLGATLHWTYDAKTALLSLAFVASTPGDNGTGGWVSWALNPTGSGMKGAQALVAFKRGNPPAYVVNTYNLTGHRALGGDSTPIAYKATDLAADESGGKVRLYGTLQLQQGMEVVNHIWNVGSTVTDGAPVKHALDQENLDAKGRLVLSGSVLGPAPEPAPAPGQGGSSPKSSSSSGGAVPSGSTTPTGAAAARVSAPVLMLLAFAGFLAIV</sequence>
<dbReference type="PROSITE" id="PS50836">
    <property type="entry name" value="DOMON"/>
    <property type="match status" value="1"/>
</dbReference>